<sequence length="111" mass="12936">MNEPKRSSRTYVGLYNDMYAGMTPIGNFIRDAWVFGILPEDETCDGWDVSRIQMLHDQVNAEWDKYSLRISNLPPELRERHERIHNEAIERAREHGWVAGQDIDSEMGDDA</sequence>
<dbReference type="EMBL" id="CP011367">
    <property type="protein sequence ID" value="AKJ95206.1"/>
    <property type="molecule type" value="Genomic_DNA"/>
</dbReference>
<evidence type="ECO:0000313" key="1">
    <source>
        <dbReference type="EMBL" id="AKJ95206.1"/>
    </source>
</evidence>
<reference evidence="1 2" key="1">
    <citation type="submission" date="2015-04" db="EMBL/GenBank/DDBJ databases">
        <title>Complete Sequence for the Genome of the Thioalkalivibrio versutus D301.</title>
        <authorList>
            <person name="Mu T."/>
            <person name="Zhou J."/>
            <person name="Xu X."/>
        </authorList>
    </citation>
    <scope>NUCLEOTIDE SEQUENCE [LARGE SCALE GENOMIC DNA]</scope>
    <source>
        <strain evidence="1 2">D301</strain>
    </source>
</reference>
<accession>A0A0G3G8S6</accession>
<dbReference type="STRING" id="106634.TVD_07445"/>
<name>A0A0G3G8S6_9GAMM</name>
<dbReference type="RefSeq" id="WP_018145544.1">
    <property type="nucleotide sequence ID" value="NZ_CP011367.1"/>
</dbReference>
<dbReference type="OrthoDB" id="9791200at2"/>
<dbReference type="AlphaFoldDB" id="A0A0G3G8S6"/>
<organism evidence="1 2">
    <name type="scientific">Thioalkalivibrio versutus</name>
    <dbReference type="NCBI Taxonomy" id="106634"/>
    <lineage>
        <taxon>Bacteria</taxon>
        <taxon>Pseudomonadati</taxon>
        <taxon>Pseudomonadota</taxon>
        <taxon>Gammaproteobacteria</taxon>
        <taxon>Chromatiales</taxon>
        <taxon>Ectothiorhodospiraceae</taxon>
        <taxon>Thioalkalivibrio</taxon>
    </lineage>
</organism>
<keyword evidence="2" id="KW-1185">Reference proteome</keyword>
<dbReference type="KEGG" id="tvr:TVD_07445"/>
<evidence type="ECO:0000313" key="2">
    <source>
        <dbReference type="Proteomes" id="UP000064201"/>
    </source>
</evidence>
<gene>
    <name evidence="1" type="ORF">TVD_07445</name>
</gene>
<proteinExistence type="predicted"/>
<protein>
    <submittedName>
        <fullName evidence="1">Uncharacterized protein</fullName>
    </submittedName>
</protein>
<dbReference type="PATRIC" id="fig|106634.4.peg.1518"/>
<dbReference type="Proteomes" id="UP000064201">
    <property type="component" value="Chromosome"/>
</dbReference>